<dbReference type="Gene3D" id="2.40.170.20">
    <property type="entry name" value="TonB-dependent receptor, beta-barrel domain"/>
    <property type="match status" value="1"/>
</dbReference>
<comment type="similarity">
    <text evidence="10 11">Belongs to the TonB-dependent receptor family.</text>
</comment>
<evidence type="ECO:0000256" key="6">
    <source>
        <dbReference type="ARBA" id="ARBA00023077"/>
    </source>
</evidence>
<evidence type="ECO:0000256" key="12">
    <source>
        <dbReference type="SAM" id="SignalP"/>
    </source>
</evidence>
<gene>
    <name evidence="15" type="ORF">SAMN05444266_108191</name>
</gene>
<dbReference type="Gene3D" id="2.170.130.10">
    <property type="entry name" value="TonB-dependent receptor, plug domain"/>
    <property type="match status" value="1"/>
</dbReference>
<keyword evidence="9 10" id="KW-0998">Cell outer membrane</keyword>
<evidence type="ECO:0000256" key="2">
    <source>
        <dbReference type="ARBA" id="ARBA00022448"/>
    </source>
</evidence>
<evidence type="ECO:0000256" key="7">
    <source>
        <dbReference type="ARBA" id="ARBA00023136"/>
    </source>
</evidence>
<organism evidence="15 16">
    <name type="scientific">Chitinophaga jiangningensis</name>
    <dbReference type="NCBI Taxonomy" id="1419482"/>
    <lineage>
        <taxon>Bacteria</taxon>
        <taxon>Pseudomonadati</taxon>
        <taxon>Bacteroidota</taxon>
        <taxon>Chitinophagia</taxon>
        <taxon>Chitinophagales</taxon>
        <taxon>Chitinophagaceae</taxon>
        <taxon>Chitinophaga</taxon>
    </lineage>
</organism>
<evidence type="ECO:0000256" key="3">
    <source>
        <dbReference type="ARBA" id="ARBA00022452"/>
    </source>
</evidence>
<evidence type="ECO:0000313" key="16">
    <source>
        <dbReference type="Proteomes" id="UP000184420"/>
    </source>
</evidence>
<reference evidence="15 16" key="1">
    <citation type="submission" date="2016-11" db="EMBL/GenBank/DDBJ databases">
        <authorList>
            <person name="Jaros S."/>
            <person name="Januszkiewicz K."/>
            <person name="Wedrychowicz H."/>
        </authorList>
    </citation>
    <scope>NUCLEOTIDE SEQUENCE [LARGE SCALE GENOMIC DNA]</scope>
    <source>
        <strain evidence="15 16">DSM 27406</strain>
    </source>
</reference>
<dbReference type="Proteomes" id="UP000184420">
    <property type="component" value="Unassembled WGS sequence"/>
</dbReference>
<dbReference type="STRING" id="1419482.SAMN05444266_108191"/>
<dbReference type="InterPro" id="IPR037066">
    <property type="entry name" value="Plug_dom_sf"/>
</dbReference>
<keyword evidence="3 10" id="KW-1134">Transmembrane beta strand</keyword>
<keyword evidence="8" id="KW-0675">Receptor</keyword>
<comment type="subcellular location">
    <subcellularLocation>
        <location evidence="1 10">Cell outer membrane</location>
        <topology evidence="1 10">Multi-pass membrane protein</topology>
    </subcellularLocation>
</comment>
<dbReference type="AlphaFoldDB" id="A0A1M7J2C1"/>
<dbReference type="Pfam" id="PF00593">
    <property type="entry name" value="TonB_dep_Rec_b-barrel"/>
    <property type="match status" value="1"/>
</dbReference>
<dbReference type="EMBL" id="FRBL01000008">
    <property type="protein sequence ID" value="SHM47062.1"/>
    <property type="molecule type" value="Genomic_DNA"/>
</dbReference>
<dbReference type="PANTHER" id="PTHR30069">
    <property type="entry name" value="TONB-DEPENDENT OUTER MEMBRANE RECEPTOR"/>
    <property type="match status" value="1"/>
</dbReference>
<feature type="domain" description="TonB-dependent receptor plug" evidence="14">
    <location>
        <begin position="44"/>
        <end position="147"/>
    </location>
</feature>
<evidence type="ECO:0000259" key="14">
    <source>
        <dbReference type="Pfam" id="PF07715"/>
    </source>
</evidence>
<dbReference type="Pfam" id="PF07715">
    <property type="entry name" value="Plug"/>
    <property type="match status" value="1"/>
</dbReference>
<feature type="domain" description="TonB-dependent receptor-like beta-barrel" evidence="13">
    <location>
        <begin position="306"/>
        <end position="684"/>
    </location>
</feature>
<keyword evidence="16" id="KW-1185">Reference proteome</keyword>
<evidence type="ECO:0000256" key="11">
    <source>
        <dbReference type="RuleBase" id="RU003357"/>
    </source>
</evidence>
<keyword evidence="2 10" id="KW-0813">Transport</keyword>
<evidence type="ECO:0000313" key="15">
    <source>
        <dbReference type="EMBL" id="SHM47062.1"/>
    </source>
</evidence>
<feature type="chain" id="PRO_5012680861" evidence="12">
    <location>
        <begin position="21"/>
        <end position="725"/>
    </location>
</feature>
<dbReference type="InterPro" id="IPR036942">
    <property type="entry name" value="Beta-barrel_TonB_sf"/>
</dbReference>
<evidence type="ECO:0000259" key="13">
    <source>
        <dbReference type="Pfam" id="PF00593"/>
    </source>
</evidence>
<sequence length="725" mass="81888">MRIILICMLLLAAWSRPVHAQKLIANDTLAGVTVTGNHTERRIKESALPMEMVNREYIRRNMGGSLMKSLEKLPGIKSIGIGSGNSKPLIRGLGFNQVVVAEHGIKHEGQQWGADHGLEIDQFNAGQIEIVKGPAAFLYGADAIGGAIDIKSPAPPAAHTYGGSLDLTGKSNNRQLAMSAQVFARTSNWFMTARVTATDYGDYRVPADTVYVYSYAAPLHNHQVRNTAGRERNAHVSTGWIGRHAATTFYGSIVYNKAGFFANAHGLEPRRVDAELHDRSSRDIQLPSQEVTHYKLVNKTTFHLGTHQLLWQSGFQRNFRQEYNHYVNHGYMPPVYPESMPTPKTLERQYDKTVWNTALSDYHQLGRHELRYGGEISYQRNRIDGWSFLIPAFSQWQAGFYAYDKLALTDDLLLHGALRYDLGKINIAPYADWFTSPIINGKDTTHEYLSRATATARRFSSVNWSFGISYQPQHLVLKANVGSSFRMPIAKELGANGVNYHYFRYERGDVNLSPERSYQLDLGIGWNTDRWSVQLTPYLNYFSNYIYLNPTAEHDYQYGAGNQVFYYAQSKVWRYGAELQAQYKLWERLQLGFAGEYLYNRQLSGSKKGYTLPFTPPPSALLSANYSFSKNSWIGVDYRITAAQRRIVPPERTTSGYQLLGFNAGSKLNIKGQPLALNLQIQNLLNTNYLDHTSFYRLIALPEAGRNIVLSLSIPVTVTRNEKAI</sequence>
<protein>
    <submittedName>
        <fullName evidence="15">Iron complex outermembrane recepter protein</fullName>
    </submittedName>
</protein>
<evidence type="ECO:0000256" key="4">
    <source>
        <dbReference type="ARBA" id="ARBA00022692"/>
    </source>
</evidence>
<name>A0A1M7J2C1_9BACT</name>
<accession>A0A1M7J2C1</accession>
<dbReference type="InterPro" id="IPR039426">
    <property type="entry name" value="TonB-dep_rcpt-like"/>
</dbReference>
<keyword evidence="6 11" id="KW-0798">TonB box</keyword>
<evidence type="ECO:0000256" key="9">
    <source>
        <dbReference type="ARBA" id="ARBA00023237"/>
    </source>
</evidence>
<dbReference type="GO" id="GO:0044718">
    <property type="term" value="P:siderophore transmembrane transport"/>
    <property type="evidence" value="ECO:0007669"/>
    <property type="project" value="TreeGrafter"/>
</dbReference>
<dbReference type="InterPro" id="IPR000531">
    <property type="entry name" value="Beta-barrel_TonB"/>
</dbReference>
<keyword evidence="5 12" id="KW-0732">Signal</keyword>
<evidence type="ECO:0000256" key="10">
    <source>
        <dbReference type="PROSITE-ProRule" id="PRU01360"/>
    </source>
</evidence>
<dbReference type="GO" id="GO:0015344">
    <property type="term" value="F:siderophore uptake transmembrane transporter activity"/>
    <property type="evidence" value="ECO:0007669"/>
    <property type="project" value="TreeGrafter"/>
</dbReference>
<dbReference type="RefSeq" id="WP_073085089.1">
    <property type="nucleotide sequence ID" value="NZ_FRBL01000008.1"/>
</dbReference>
<keyword evidence="7 10" id="KW-0472">Membrane</keyword>
<dbReference type="SUPFAM" id="SSF56935">
    <property type="entry name" value="Porins"/>
    <property type="match status" value="1"/>
</dbReference>
<dbReference type="InterPro" id="IPR012910">
    <property type="entry name" value="Plug_dom"/>
</dbReference>
<dbReference type="PROSITE" id="PS52016">
    <property type="entry name" value="TONB_DEPENDENT_REC_3"/>
    <property type="match status" value="1"/>
</dbReference>
<evidence type="ECO:0000256" key="1">
    <source>
        <dbReference type="ARBA" id="ARBA00004571"/>
    </source>
</evidence>
<dbReference type="PANTHER" id="PTHR30069:SF29">
    <property type="entry name" value="HEMOGLOBIN AND HEMOGLOBIN-HAPTOGLOBIN-BINDING PROTEIN 1-RELATED"/>
    <property type="match status" value="1"/>
</dbReference>
<dbReference type="OrthoDB" id="9795928at2"/>
<evidence type="ECO:0000256" key="8">
    <source>
        <dbReference type="ARBA" id="ARBA00023170"/>
    </source>
</evidence>
<dbReference type="GO" id="GO:0009279">
    <property type="term" value="C:cell outer membrane"/>
    <property type="evidence" value="ECO:0007669"/>
    <property type="project" value="UniProtKB-SubCell"/>
</dbReference>
<evidence type="ECO:0000256" key="5">
    <source>
        <dbReference type="ARBA" id="ARBA00022729"/>
    </source>
</evidence>
<proteinExistence type="inferred from homology"/>
<feature type="signal peptide" evidence="12">
    <location>
        <begin position="1"/>
        <end position="20"/>
    </location>
</feature>
<keyword evidence="4 10" id="KW-0812">Transmembrane</keyword>